<dbReference type="EMBL" id="FZQP02000016">
    <property type="protein sequence ID" value="VVC86725.1"/>
    <property type="molecule type" value="Genomic_DNA"/>
</dbReference>
<keyword evidence="3 11" id="KW-0963">Cytoplasm</keyword>
<dbReference type="GO" id="GO:0006511">
    <property type="term" value="P:ubiquitin-dependent protein catabolic process"/>
    <property type="evidence" value="ECO:0007669"/>
    <property type="project" value="UniProtKB-UniRule"/>
</dbReference>
<accession>A0A5E4PNK8</accession>
<evidence type="ECO:0000256" key="6">
    <source>
        <dbReference type="ARBA" id="ARBA00022723"/>
    </source>
</evidence>
<dbReference type="Gene3D" id="3.30.40.10">
    <property type="entry name" value="Zinc/RING finger domain, C3HC4 (zinc finger)"/>
    <property type="match status" value="1"/>
</dbReference>
<dbReference type="SMART" id="SM00184">
    <property type="entry name" value="RING"/>
    <property type="match status" value="1"/>
</dbReference>
<proteinExistence type="predicted"/>
<feature type="domain" description="WWE" evidence="13">
    <location>
        <begin position="70"/>
        <end position="146"/>
    </location>
</feature>
<dbReference type="AlphaFoldDB" id="A0A5E4PNK8"/>
<feature type="domain" description="RING-type" evidence="12">
    <location>
        <begin position="14"/>
        <end position="52"/>
    </location>
</feature>
<evidence type="ECO:0000313" key="14">
    <source>
        <dbReference type="EMBL" id="VVC86725.1"/>
    </source>
</evidence>
<evidence type="ECO:0000256" key="1">
    <source>
        <dbReference type="ARBA" id="ARBA00000900"/>
    </source>
</evidence>
<dbReference type="InterPro" id="IPR037197">
    <property type="entry name" value="WWE_dom_sf"/>
</dbReference>
<evidence type="ECO:0000313" key="15">
    <source>
        <dbReference type="Proteomes" id="UP000324832"/>
    </source>
</evidence>
<dbReference type="GO" id="GO:0005634">
    <property type="term" value="C:nucleus"/>
    <property type="evidence" value="ECO:0007669"/>
    <property type="project" value="TreeGrafter"/>
</dbReference>
<dbReference type="CDD" id="cd16546">
    <property type="entry name" value="RING-HC_RNF146"/>
    <property type="match status" value="1"/>
</dbReference>
<dbReference type="GO" id="GO:0072572">
    <property type="term" value="F:poly-ADP-D-ribose binding"/>
    <property type="evidence" value="ECO:0007669"/>
    <property type="project" value="UniProtKB-UniRule"/>
</dbReference>
<dbReference type="InterPro" id="IPR018123">
    <property type="entry name" value="WWE-dom_subgr"/>
</dbReference>
<comment type="catalytic activity">
    <reaction evidence="1 11">
        <text>S-ubiquitinyl-[E2 ubiquitin-conjugating enzyme]-L-cysteine + [acceptor protein]-L-lysine = [E2 ubiquitin-conjugating enzyme]-L-cysteine + N(6)-ubiquitinyl-[acceptor protein]-L-lysine.</text>
        <dbReference type="EC" id="2.3.2.27"/>
    </reaction>
</comment>
<sequence>MESDSKNAIADQDCAVCMQKLNHPAKLPCDHIFCFLCVKGVIIRSHKCPMCRTETPEDYLDNPVLVNEMGDEEETHAEAGVHQWYYEGKDGWWKYDERSNEDLEADYNAGKSECKLLLAGSVYCVDFTNMYQFRQTDPRRKRKVKRDSNKLPTKGIAGIRKLSTKPAEIIVIDDDTNTNVVDLTNNSDSSPENMDNVDAISDSLRFVSLEEEQSQATAEDVQ</sequence>
<dbReference type="PANTHER" id="PTHR13417">
    <property type="entry name" value="E3 UBIQUITIN-PROTEIN LIGASE RNF146"/>
    <property type="match status" value="1"/>
</dbReference>
<dbReference type="Proteomes" id="UP000324832">
    <property type="component" value="Unassembled WGS sequence"/>
</dbReference>
<dbReference type="Gene3D" id="3.30.720.50">
    <property type="match status" value="1"/>
</dbReference>
<comment type="subcellular location">
    <subcellularLocation>
        <location evidence="2 11">Cytoplasm</location>
        <location evidence="2 11">Cytosol</location>
    </subcellularLocation>
</comment>
<dbReference type="InterPro" id="IPR001841">
    <property type="entry name" value="Znf_RING"/>
</dbReference>
<evidence type="ECO:0000256" key="2">
    <source>
        <dbReference type="ARBA" id="ARBA00004514"/>
    </source>
</evidence>
<dbReference type="GO" id="GO:0016055">
    <property type="term" value="P:Wnt signaling pathway"/>
    <property type="evidence" value="ECO:0007669"/>
    <property type="project" value="UniProtKB-KW"/>
</dbReference>
<dbReference type="InterPro" id="IPR013083">
    <property type="entry name" value="Znf_RING/FYVE/PHD"/>
</dbReference>
<dbReference type="GO" id="GO:0005829">
    <property type="term" value="C:cytosol"/>
    <property type="evidence" value="ECO:0007669"/>
    <property type="project" value="UniProtKB-SubCell"/>
</dbReference>
<evidence type="ECO:0000256" key="8">
    <source>
        <dbReference type="ARBA" id="ARBA00022786"/>
    </source>
</evidence>
<comment type="domain">
    <text evidence="11">The WWE domain mediates non-covalent poly(ADP-ribose)-binding.</text>
</comment>
<evidence type="ECO:0000256" key="10">
    <source>
        <dbReference type="PROSITE-ProRule" id="PRU00175"/>
    </source>
</evidence>
<protein>
    <recommendedName>
        <fullName evidence="11">E3 ubiquitin-protein ligase</fullName>
        <ecNumber evidence="11">2.3.2.27</ecNumber>
    </recommendedName>
</protein>
<comment type="pathway">
    <text evidence="11">Protein modification; protein ubiquitination.</text>
</comment>
<evidence type="ECO:0000259" key="12">
    <source>
        <dbReference type="PROSITE" id="PS50089"/>
    </source>
</evidence>
<dbReference type="UniPathway" id="UPA00143"/>
<keyword evidence="4 11" id="KW-0808">Transferase</keyword>
<comment type="function">
    <text evidence="11">E3 ubiquitin-protein ligase that specifically binds poly-ADP-ribosylated proteins and mediates their ubiquitination and subsequent degradation.</text>
</comment>
<keyword evidence="9 11" id="KW-0862">Zinc</keyword>
<dbReference type="GO" id="GO:0051865">
    <property type="term" value="P:protein autoubiquitination"/>
    <property type="evidence" value="ECO:0007669"/>
    <property type="project" value="UniProtKB-UniRule"/>
</dbReference>
<name>A0A5E4PNK8_9NEOP</name>
<dbReference type="InterPro" id="IPR033509">
    <property type="entry name" value="RNF146"/>
</dbReference>
<dbReference type="InterPro" id="IPR017907">
    <property type="entry name" value="Znf_RING_CS"/>
</dbReference>
<dbReference type="SMART" id="SM00678">
    <property type="entry name" value="WWE"/>
    <property type="match status" value="1"/>
</dbReference>
<keyword evidence="8 11" id="KW-0833">Ubl conjugation pathway</keyword>
<dbReference type="Pfam" id="PF13920">
    <property type="entry name" value="zf-C3HC4_3"/>
    <property type="match status" value="1"/>
</dbReference>
<evidence type="ECO:0000256" key="3">
    <source>
        <dbReference type="ARBA" id="ARBA00022490"/>
    </source>
</evidence>
<evidence type="ECO:0000256" key="7">
    <source>
        <dbReference type="ARBA" id="ARBA00022771"/>
    </source>
</evidence>
<evidence type="ECO:0000256" key="4">
    <source>
        <dbReference type="ARBA" id="ARBA00022679"/>
    </source>
</evidence>
<dbReference type="PROSITE" id="PS00518">
    <property type="entry name" value="ZF_RING_1"/>
    <property type="match status" value="1"/>
</dbReference>
<dbReference type="PROSITE" id="PS50918">
    <property type="entry name" value="WWE"/>
    <property type="match status" value="1"/>
</dbReference>
<dbReference type="PANTHER" id="PTHR13417:SF2">
    <property type="entry name" value="E3 UBIQUITIN-PROTEIN LIGASE RNF146"/>
    <property type="match status" value="1"/>
</dbReference>
<dbReference type="GO" id="GO:0008270">
    <property type="term" value="F:zinc ion binding"/>
    <property type="evidence" value="ECO:0007669"/>
    <property type="project" value="UniProtKB-UniRule"/>
</dbReference>
<dbReference type="SUPFAM" id="SSF57850">
    <property type="entry name" value="RING/U-box"/>
    <property type="match status" value="1"/>
</dbReference>
<evidence type="ECO:0000256" key="5">
    <source>
        <dbReference type="ARBA" id="ARBA00022687"/>
    </source>
</evidence>
<dbReference type="SUPFAM" id="SSF117839">
    <property type="entry name" value="WWE domain"/>
    <property type="match status" value="1"/>
</dbReference>
<dbReference type="PROSITE" id="PS50089">
    <property type="entry name" value="ZF_RING_2"/>
    <property type="match status" value="1"/>
</dbReference>
<evidence type="ECO:0000256" key="9">
    <source>
        <dbReference type="ARBA" id="ARBA00022833"/>
    </source>
</evidence>
<keyword evidence="5" id="KW-0879">Wnt signaling pathway</keyword>
<dbReference type="Pfam" id="PF02825">
    <property type="entry name" value="WWE"/>
    <property type="match status" value="1"/>
</dbReference>
<dbReference type="InterPro" id="IPR004170">
    <property type="entry name" value="WWE_dom"/>
</dbReference>
<keyword evidence="15" id="KW-1185">Reference proteome</keyword>
<keyword evidence="6 11" id="KW-0479">Metal-binding</keyword>
<dbReference type="InterPro" id="IPR044110">
    <property type="entry name" value="RING-HC_RNF146"/>
</dbReference>
<dbReference type="GO" id="GO:0061630">
    <property type="term" value="F:ubiquitin protein ligase activity"/>
    <property type="evidence" value="ECO:0007669"/>
    <property type="project" value="UniProtKB-UniRule"/>
</dbReference>
<organism evidence="14 15">
    <name type="scientific">Leptidea sinapis</name>
    <dbReference type="NCBI Taxonomy" id="189913"/>
    <lineage>
        <taxon>Eukaryota</taxon>
        <taxon>Metazoa</taxon>
        <taxon>Ecdysozoa</taxon>
        <taxon>Arthropoda</taxon>
        <taxon>Hexapoda</taxon>
        <taxon>Insecta</taxon>
        <taxon>Pterygota</taxon>
        <taxon>Neoptera</taxon>
        <taxon>Endopterygota</taxon>
        <taxon>Lepidoptera</taxon>
        <taxon>Glossata</taxon>
        <taxon>Ditrysia</taxon>
        <taxon>Papilionoidea</taxon>
        <taxon>Pieridae</taxon>
        <taxon>Dismorphiinae</taxon>
        <taxon>Leptidea</taxon>
    </lineage>
</organism>
<reference evidence="14 15" key="1">
    <citation type="submission" date="2017-07" db="EMBL/GenBank/DDBJ databases">
        <authorList>
            <person name="Talla V."/>
            <person name="Backstrom N."/>
        </authorList>
    </citation>
    <scope>NUCLEOTIDE SEQUENCE [LARGE SCALE GENOMIC DNA]</scope>
</reference>
<dbReference type="EC" id="2.3.2.27" evidence="11"/>
<keyword evidence="7 10" id="KW-0863">Zinc-finger</keyword>
<gene>
    <name evidence="14" type="ORF">LSINAPIS_LOCUS497</name>
</gene>
<comment type="PTM">
    <text evidence="11">Ubiquitinated; autoubiquitinated.</text>
</comment>
<evidence type="ECO:0000256" key="11">
    <source>
        <dbReference type="RuleBase" id="RU367115"/>
    </source>
</evidence>
<evidence type="ECO:0000259" key="13">
    <source>
        <dbReference type="PROSITE" id="PS50918"/>
    </source>
</evidence>